<reference evidence="3" key="1">
    <citation type="submission" date="2016-11" db="EMBL/GenBank/DDBJ databases">
        <authorList>
            <person name="Varghese N."/>
            <person name="Submissions S."/>
        </authorList>
    </citation>
    <scope>NUCLEOTIDE SEQUENCE [LARGE SCALE GENOMIC DNA]</scope>
    <source>
        <strain evidence="3">DSM 10124</strain>
    </source>
</reference>
<dbReference type="Pfam" id="PF09826">
    <property type="entry name" value="Beta_propel"/>
    <property type="match status" value="1"/>
</dbReference>
<keyword evidence="1" id="KW-1133">Transmembrane helix</keyword>
<protein>
    <submittedName>
        <fullName evidence="2">Secreted protein containing C-terminal beta-propeller domain</fullName>
    </submittedName>
</protein>
<feature type="transmembrane region" description="Helical" evidence="1">
    <location>
        <begin position="44"/>
        <end position="65"/>
    </location>
</feature>
<gene>
    <name evidence="2" type="ORF">SAMN02746091_01568</name>
</gene>
<name>A0A1M4Y3I8_9CLOT</name>
<proteinExistence type="predicted"/>
<keyword evidence="1" id="KW-0812">Transmembrane</keyword>
<sequence length="683" mass="79023">MRNDKRELDLRRLDEIQVSDELKRRTILKCKDLNKGGIVMKRRWAAAVMTLIVSIFAFTYVLSYLRQDKDTKEVSYELTQVQSKKEFLSMINKKLKEQNDGIRLFGGRQVAEKAADSSAQNNSKEHSSTNVQVEGIDEADIIKTDGQYIYVINFERNELNVYTAEEKPKKIFSLKGEGILGSREAKEYKGYKRNIGLQDMFLYKNGNKNYLVIMSIVSRYKENPEQPSLKERVIGIMPIYYGENTTLISVYDVSNIEKVNVVKQYEITGDKLSARLKDGKVYLVTNKGFYYYFRESSNSNNLLPYYIEYGQEVEKKEIDVSNIRYNKQDIQPNYTIISAIDINKNTIDNQVVLGYFENMYMSNDSLYLVKTAVNYKEIKQDSNKPNDSIAVSIYDEDTVIYKFDLGEKVEYRKFTTVKGRIINQFSMDEYDGYFRIATTESINQNNKFTTTNNVYVIDKNMNVVGKINNIAPDERIYSTRFVKDKLYMVTFKQVDPLFVIDLKNPRQPKILGLLKIPGYSTYLHPYDENTIIGFGMDTGETEGRVVNKGMKVAIFDVKDVNNPKQKDSIEIGGKGTFSESLYNHKALVEYRKYNLYAFELYETKDDDSYVLDFAGLCLMQIENGRLNVKAKISHSITSSQNEYKEPIYGYRAVFVDNLMFVISSRAISVINLDNMKEVYRGNI</sequence>
<dbReference type="Proteomes" id="UP000184423">
    <property type="component" value="Unassembled WGS sequence"/>
</dbReference>
<organism evidence="2 3">
    <name type="scientific">Caloramator proteoclasticus DSM 10124</name>
    <dbReference type="NCBI Taxonomy" id="1121262"/>
    <lineage>
        <taxon>Bacteria</taxon>
        <taxon>Bacillati</taxon>
        <taxon>Bacillota</taxon>
        <taxon>Clostridia</taxon>
        <taxon>Eubacteriales</taxon>
        <taxon>Clostridiaceae</taxon>
        <taxon>Caloramator</taxon>
    </lineage>
</organism>
<evidence type="ECO:0000313" key="2">
    <source>
        <dbReference type="EMBL" id="SHF00265.1"/>
    </source>
</evidence>
<evidence type="ECO:0000256" key="1">
    <source>
        <dbReference type="SAM" id="Phobius"/>
    </source>
</evidence>
<dbReference type="RefSeq" id="WP_073248880.1">
    <property type="nucleotide sequence ID" value="NZ_FQVG01000028.1"/>
</dbReference>
<evidence type="ECO:0000313" key="3">
    <source>
        <dbReference type="Proteomes" id="UP000184423"/>
    </source>
</evidence>
<dbReference type="InterPro" id="IPR019198">
    <property type="entry name" value="Beta_propeller_containing"/>
</dbReference>
<dbReference type="AlphaFoldDB" id="A0A1M4Y3I8"/>
<accession>A0A1M4Y3I8</accession>
<dbReference type="EMBL" id="FQVG01000028">
    <property type="protein sequence ID" value="SHF00265.1"/>
    <property type="molecule type" value="Genomic_DNA"/>
</dbReference>
<keyword evidence="3" id="KW-1185">Reference proteome</keyword>
<keyword evidence="1" id="KW-0472">Membrane</keyword>